<accession>A0A4R2GUQ1</accession>
<dbReference type="Gene3D" id="3.10.310.50">
    <property type="match status" value="1"/>
</dbReference>
<feature type="chain" id="PRO_5020383457" description="TPM domain-containing protein" evidence="3">
    <location>
        <begin position="29"/>
        <end position="326"/>
    </location>
</feature>
<protein>
    <recommendedName>
        <fullName evidence="4">TPM domain-containing protein</fullName>
    </recommendedName>
</protein>
<reference evidence="5 6" key="1">
    <citation type="submission" date="2019-03" db="EMBL/GenBank/DDBJ databases">
        <title>Genomic Encyclopedia of Type Strains, Phase IV (KMG-IV): sequencing the most valuable type-strain genomes for metagenomic binning, comparative biology and taxonomic classification.</title>
        <authorList>
            <person name="Goeker M."/>
        </authorList>
    </citation>
    <scope>NUCLEOTIDE SEQUENCE [LARGE SCALE GENOMIC DNA]</scope>
    <source>
        <strain evidence="5 6">DSM 22958</strain>
    </source>
</reference>
<sequence length="326" mass="33164">MALTGASTWVWRRCASALALLAVGALLAGVAVTAQPGHVSAQERAAPVTPAPPPQNAPSSQSAPQQPAPVAGQEAPPADATPGKTSFPRLTGRVVDAAHILDDATRARIADRLAAYEAKTSDQVVVATVPSLDGLPIEDYANRLFRQWGLGTREKNNGALLLVAPRERKVRIEVGYGVEGGLTDAISSVIINSAIIPKFRQGDFAGGVEAGVDAMVDVLTGDAETWSRRADARAEDHGPSIMAVIFYVILLLIFIRIMSRMAGGGGRNGMHRSRTGRWGPVVLPPVGGGWGGGWGGGFGGGGGGFGGGGFSGGGGSSGGGGASGSW</sequence>
<gene>
    <name evidence="5" type="ORF">EV666_10324</name>
</gene>
<keyword evidence="2" id="KW-0472">Membrane</keyword>
<comment type="caution">
    <text evidence="5">The sequence shown here is derived from an EMBL/GenBank/DDBJ whole genome shotgun (WGS) entry which is preliminary data.</text>
</comment>
<feature type="region of interest" description="Disordered" evidence="1">
    <location>
        <begin position="41"/>
        <end position="88"/>
    </location>
</feature>
<evidence type="ECO:0000313" key="6">
    <source>
        <dbReference type="Proteomes" id="UP000294881"/>
    </source>
</evidence>
<dbReference type="Proteomes" id="UP000294881">
    <property type="component" value="Unassembled WGS sequence"/>
</dbReference>
<organism evidence="5 6">
    <name type="scientific">Camelimonas lactis</name>
    <dbReference type="NCBI Taxonomy" id="659006"/>
    <lineage>
        <taxon>Bacteria</taxon>
        <taxon>Pseudomonadati</taxon>
        <taxon>Pseudomonadota</taxon>
        <taxon>Alphaproteobacteria</taxon>
        <taxon>Hyphomicrobiales</taxon>
        <taxon>Chelatococcaceae</taxon>
        <taxon>Camelimonas</taxon>
    </lineage>
</organism>
<feature type="signal peptide" evidence="3">
    <location>
        <begin position="1"/>
        <end position="28"/>
    </location>
</feature>
<evidence type="ECO:0000256" key="1">
    <source>
        <dbReference type="SAM" id="MobiDB-lite"/>
    </source>
</evidence>
<evidence type="ECO:0000313" key="5">
    <source>
        <dbReference type="EMBL" id="TCO14518.1"/>
    </source>
</evidence>
<name>A0A4R2GUQ1_9HYPH</name>
<dbReference type="Pfam" id="PF04536">
    <property type="entry name" value="TPM_phosphatase"/>
    <property type="match status" value="1"/>
</dbReference>
<feature type="domain" description="TPM" evidence="4">
    <location>
        <begin position="94"/>
        <end position="217"/>
    </location>
</feature>
<dbReference type="PANTHER" id="PTHR30373:SF2">
    <property type="entry name" value="UPF0603 PROTEIN YGCG"/>
    <property type="match status" value="1"/>
</dbReference>
<keyword evidence="6" id="KW-1185">Reference proteome</keyword>
<keyword evidence="2" id="KW-1133">Transmembrane helix</keyword>
<dbReference type="AlphaFoldDB" id="A0A4R2GUQ1"/>
<feature type="compositionally biased region" description="Low complexity" evidence="1">
    <location>
        <begin position="57"/>
        <end position="78"/>
    </location>
</feature>
<proteinExistence type="predicted"/>
<dbReference type="RefSeq" id="WP_132003835.1">
    <property type="nucleotide sequence ID" value="NZ_JBHUNN010000002.1"/>
</dbReference>
<evidence type="ECO:0000256" key="3">
    <source>
        <dbReference type="SAM" id="SignalP"/>
    </source>
</evidence>
<dbReference type="InterPro" id="IPR007621">
    <property type="entry name" value="TPM_dom"/>
</dbReference>
<dbReference type="EMBL" id="SLWL01000003">
    <property type="protein sequence ID" value="TCO14518.1"/>
    <property type="molecule type" value="Genomic_DNA"/>
</dbReference>
<dbReference type="PANTHER" id="PTHR30373">
    <property type="entry name" value="UPF0603 PROTEIN YGCG"/>
    <property type="match status" value="1"/>
</dbReference>
<evidence type="ECO:0000256" key="2">
    <source>
        <dbReference type="SAM" id="Phobius"/>
    </source>
</evidence>
<keyword evidence="3" id="KW-0732">Signal</keyword>
<feature type="transmembrane region" description="Helical" evidence="2">
    <location>
        <begin position="238"/>
        <end position="258"/>
    </location>
</feature>
<dbReference type="OrthoDB" id="9810918at2"/>
<keyword evidence="2" id="KW-0812">Transmembrane</keyword>
<evidence type="ECO:0000259" key="4">
    <source>
        <dbReference type="Pfam" id="PF04536"/>
    </source>
</evidence>